<keyword evidence="2" id="KW-1185">Reference proteome</keyword>
<dbReference type="Proteomes" id="UP001383192">
    <property type="component" value="Unassembled WGS sequence"/>
</dbReference>
<accession>A0AAW0DBC1</accession>
<protein>
    <submittedName>
        <fullName evidence="1">Uncharacterized protein</fullName>
    </submittedName>
</protein>
<name>A0AAW0DBC1_9AGAR</name>
<evidence type="ECO:0000313" key="2">
    <source>
        <dbReference type="Proteomes" id="UP001383192"/>
    </source>
</evidence>
<gene>
    <name evidence="1" type="ORF">VNI00_005475</name>
</gene>
<proteinExistence type="predicted"/>
<organism evidence="1 2">
    <name type="scientific">Paramarasmius palmivorus</name>
    <dbReference type="NCBI Taxonomy" id="297713"/>
    <lineage>
        <taxon>Eukaryota</taxon>
        <taxon>Fungi</taxon>
        <taxon>Dikarya</taxon>
        <taxon>Basidiomycota</taxon>
        <taxon>Agaricomycotina</taxon>
        <taxon>Agaricomycetes</taxon>
        <taxon>Agaricomycetidae</taxon>
        <taxon>Agaricales</taxon>
        <taxon>Marasmiineae</taxon>
        <taxon>Marasmiaceae</taxon>
        <taxon>Paramarasmius</taxon>
    </lineage>
</organism>
<dbReference type="EMBL" id="JAYKXP010000015">
    <property type="protein sequence ID" value="KAK7050043.1"/>
    <property type="molecule type" value="Genomic_DNA"/>
</dbReference>
<comment type="caution">
    <text evidence="1">The sequence shown here is derived from an EMBL/GenBank/DDBJ whole genome shotgun (WGS) entry which is preliminary data.</text>
</comment>
<sequence length="471" mass="52596">MFFTYGKAKPFNGPEQAGFIRQATKRFPSIQAALAGLQELGEPPRSLKGSHLDDRITISLDALAVIGNGLLMSYPSSPDKYPEYVALVKTSWVPVIGPWVECFYAFAEKEPLSSPCSALLDKVLCVLPRMTMYPLQGCLDKVAEVKELRRMAPYLFSSAGRIWFKTIQGSETHWSWACWAVLLSGLFVTKDVEGIFDVYMELIGKQKQSELKDFAGCCVRFIDHLNHCLQVSQSHADATIWVGSTATIPIFTLLFAYQNSSSTPFVLAGGARALSRFHRTLVSQRSITIFTCAEPIPDEVGDTLELLNCLMLAITQTSMEMQGTIDALDAGLIVSMFKAARFYSPEKGPDTSQSEPKSTTNRLWQSYTRLLELVSVYMVYPSVQRQFCKSMRQVVNAGLEEQLKEHPGEFWTCWEMCKSKAEELGKLKELMKDPTSEQGSSVCSNTSVSFQQIDFVDTTELLSWLVSIQDA</sequence>
<dbReference type="AlphaFoldDB" id="A0AAW0DBC1"/>
<reference evidence="1 2" key="1">
    <citation type="submission" date="2024-01" db="EMBL/GenBank/DDBJ databases">
        <title>A draft genome for a cacao thread blight-causing isolate of Paramarasmius palmivorus.</title>
        <authorList>
            <person name="Baruah I.K."/>
            <person name="Bukari Y."/>
            <person name="Amoako-Attah I."/>
            <person name="Meinhardt L.W."/>
            <person name="Bailey B.A."/>
            <person name="Cohen S.P."/>
        </authorList>
    </citation>
    <scope>NUCLEOTIDE SEQUENCE [LARGE SCALE GENOMIC DNA]</scope>
    <source>
        <strain evidence="1 2">GH-12</strain>
    </source>
</reference>
<evidence type="ECO:0000313" key="1">
    <source>
        <dbReference type="EMBL" id="KAK7050043.1"/>
    </source>
</evidence>